<dbReference type="PROSITE" id="PS51294">
    <property type="entry name" value="HTH_MYB"/>
    <property type="match status" value="1"/>
</dbReference>
<evidence type="ECO:0000256" key="5">
    <source>
        <dbReference type="ARBA" id="ARBA00023163"/>
    </source>
</evidence>
<dbReference type="PROSITE" id="PS50110">
    <property type="entry name" value="RESPONSE_REGULATORY"/>
    <property type="match status" value="1"/>
</dbReference>
<dbReference type="GO" id="GO:0000976">
    <property type="term" value="F:transcription cis-regulatory region binding"/>
    <property type="evidence" value="ECO:0007669"/>
    <property type="project" value="TreeGrafter"/>
</dbReference>
<dbReference type="Pfam" id="PF00249">
    <property type="entry name" value="Myb_DNA-binding"/>
    <property type="match status" value="1"/>
</dbReference>
<dbReference type="KEGG" id="cmos:111459380"/>
<dbReference type="GeneID" id="111459380"/>
<evidence type="ECO:0000256" key="2">
    <source>
        <dbReference type="ARBA" id="ARBA00023012"/>
    </source>
</evidence>
<dbReference type="InterPro" id="IPR006447">
    <property type="entry name" value="Myb_dom_plants"/>
</dbReference>
<feature type="compositionally biased region" description="Polar residues" evidence="9">
    <location>
        <begin position="288"/>
        <end position="299"/>
    </location>
</feature>
<accession>A0A6J1H0V7</accession>
<comment type="subunit">
    <text evidence="7">Binds the target DNA as a monomer.</text>
</comment>
<protein>
    <submittedName>
        <fullName evidence="13">Two-component response regulator-like APRR2 isoform X1</fullName>
    </submittedName>
</protein>
<keyword evidence="2" id="KW-0902">Two-component regulatory system</keyword>
<dbReference type="FunFam" id="1.10.10.60:FF:000007">
    <property type="entry name" value="Two-component response regulator"/>
    <property type="match status" value="1"/>
</dbReference>
<dbReference type="InterPro" id="IPR001789">
    <property type="entry name" value="Sig_transdc_resp-reg_receiver"/>
</dbReference>
<dbReference type="GO" id="GO:0005634">
    <property type="term" value="C:nucleus"/>
    <property type="evidence" value="ECO:0007669"/>
    <property type="project" value="UniProtKB-SubCell"/>
</dbReference>
<keyword evidence="12" id="KW-1185">Reference proteome</keyword>
<dbReference type="InterPro" id="IPR001005">
    <property type="entry name" value="SANT/Myb"/>
</dbReference>
<dbReference type="InterPro" id="IPR044825">
    <property type="entry name" value="GLK1/2-like"/>
</dbReference>
<evidence type="ECO:0000313" key="12">
    <source>
        <dbReference type="Proteomes" id="UP000504609"/>
    </source>
</evidence>
<comment type="caution">
    <text evidence="8">Lacks conserved residue(s) required for the propagation of feature annotation.</text>
</comment>
<feature type="domain" description="Response regulatory" evidence="10">
    <location>
        <begin position="19"/>
        <end position="132"/>
    </location>
</feature>
<evidence type="ECO:0000259" key="10">
    <source>
        <dbReference type="PROSITE" id="PS50110"/>
    </source>
</evidence>
<proteinExistence type="predicted"/>
<evidence type="ECO:0000256" key="4">
    <source>
        <dbReference type="ARBA" id="ARBA00023125"/>
    </source>
</evidence>
<dbReference type="Proteomes" id="UP000504609">
    <property type="component" value="Unplaced"/>
</dbReference>
<dbReference type="RefSeq" id="XP_022958026.1">
    <property type="nucleotide sequence ID" value="XM_023102258.1"/>
</dbReference>
<dbReference type="InterPro" id="IPR009057">
    <property type="entry name" value="Homeodomain-like_sf"/>
</dbReference>
<evidence type="ECO:0000256" key="6">
    <source>
        <dbReference type="ARBA" id="ARBA00023242"/>
    </source>
</evidence>
<keyword evidence="6" id="KW-0539">Nucleus</keyword>
<name>A0A6J1H0V7_CUCMO</name>
<evidence type="ECO:0000256" key="8">
    <source>
        <dbReference type="PROSITE-ProRule" id="PRU00169"/>
    </source>
</evidence>
<dbReference type="FunFam" id="3.40.50.2300:FF:000206">
    <property type="entry name" value="Two-component response regulator-like APRR2"/>
    <property type="match status" value="1"/>
</dbReference>
<evidence type="ECO:0000256" key="1">
    <source>
        <dbReference type="ARBA" id="ARBA00004123"/>
    </source>
</evidence>
<dbReference type="InterPro" id="IPR017930">
    <property type="entry name" value="Myb_dom"/>
</dbReference>
<gene>
    <name evidence="13" type="primary">LOC111459380</name>
</gene>
<keyword evidence="4" id="KW-0238">DNA-binding</keyword>
<dbReference type="GO" id="GO:0003700">
    <property type="term" value="F:DNA-binding transcription factor activity"/>
    <property type="evidence" value="ECO:0007669"/>
    <property type="project" value="InterPro"/>
</dbReference>
<dbReference type="AlphaFoldDB" id="A0A6J1H0V7"/>
<dbReference type="PANTHER" id="PTHR31312">
    <property type="entry name" value="TRANSCRIPTION ACTIVATOR GLK1"/>
    <property type="match status" value="1"/>
</dbReference>
<evidence type="ECO:0000256" key="7">
    <source>
        <dbReference type="ARBA" id="ARBA00061767"/>
    </source>
</evidence>
<feature type="domain" description="HTH myb-type" evidence="11">
    <location>
        <begin position="300"/>
        <end position="359"/>
    </location>
</feature>
<dbReference type="SUPFAM" id="SSF52172">
    <property type="entry name" value="CheY-like"/>
    <property type="match status" value="1"/>
</dbReference>
<reference evidence="13" key="1">
    <citation type="submission" date="2025-08" db="UniProtKB">
        <authorList>
            <consortium name="RefSeq"/>
        </authorList>
    </citation>
    <scope>IDENTIFICATION</scope>
    <source>
        <tissue evidence="13">Young leaves</tissue>
    </source>
</reference>
<dbReference type="GO" id="GO:0045893">
    <property type="term" value="P:positive regulation of DNA-templated transcription"/>
    <property type="evidence" value="ECO:0007669"/>
    <property type="project" value="InterPro"/>
</dbReference>
<organism evidence="12 13">
    <name type="scientific">Cucurbita moschata</name>
    <name type="common">Winter crookneck squash</name>
    <name type="synonym">Cucurbita pepo var. moschata</name>
    <dbReference type="NCBI Taxonomy" id="3662"/>
    <lineage>
        <taxon>Eukaryota</taxon>
        <taxon>Viridiplantae</taxon>
        <taxon>Streptophyta</taxon>
        <taxon>Embryophyta</taxon>
        <taxon>Tracheophyta</taxon>
        <taxon>Spermatophyta</taxon>
        <taxon>Magnoliopsida</taxon>
        <taxon>eudicotyledons</taxon>
        <taxon>Gunneridae</taxon>
        <taxon>Pentapetalae</taxon>
        <taxon>rosids</taxon>
        <taxon>fabids</taxon>
        <taxon>Cucurbitales</taxon>
        <taxon>Cucurbitaceae</taxon>
        <taxon>Cucurbiteae</taxon>
        <taxon>Cucurbita</taxon>
    </lineage>
</organism>
<evidence type="ECO:0000259" key="11">
    <source>
        <dbReference type="PROSITE" id="PS51294"/>
    </source>
</evidence>
<keyword evidence="3" id="KW-0805">Transcription regulation</keyword>
<dbReference type="NCBIfam" id="TIGR01557">
    <property type="entry name" value="myb_SHAQKYF"/>
    <property type="match status" value="1"/>
</dbReference>
<comment type="subcellular location">
    <subcellularLocation>
        <location evidence="1">Nucleus</location>
    </subcellularLocation>
</comment>
<dbReference type="SUPFAM" id="SSF46689">
    <property type="entry name" value="Homeodomain-like"/>
    <property type="match status" value="1"/>
</dbReference>
<evidence type="ECO:0000256" key="3">
    <source>
        <dbReference type="ARBA" id="ARBA00023015"/>
    </source>
</evidence>
<dbReference type="InterPro" id="IPR011006">
    <property type="entry name" value="CheY-like_superfamily"/>
</dbReference>
<dbReference type="PANTHER" id="PTHR31312:SF4">
    <property type="entry name" value="TWO-COMPONENT RESPONSE REGULATOR-LIKE APRR2"/>
    <property type="match status" value="1"/>
</dbReference>
<dbReference type="Gene3D" id="3.40.50.2300">
    <property type="match status" value="1"/>
</dbReference>
<dbReference type="GO" id="GO:0000160">
    <property type="term" value="P:phosphorelay signal transduction system"/>
    <property type="evidence" value="ECO:0007669"/>
    <property type="project" value="UniProtKB-KW"/>
</dbReference>
<feature type="region of interest" description="Disordered" evidence="9">
    <location>
        <begin position="276"/>
        <end position="300"/>
    </location>
</feature>
<evidence type="ECO:0000313" key="13">
    <source>
        <dbReference type="RefSeq" id="XP_022958026.1"/>
    </source>
</evidence>
<evidence type="ECO:0000256" key="9">
    <source>
        <dbReference type="SAM" id="MobiDB-lite"/>
    </source>
</evidence>
<keyword evidence="5" id="KW-0804">Transcription</keyword>
<dbReference type="Gene3D" id="1.10.10.60">
    <property type="entry name" value="Homeodomain-like"/>
    <property type="match status" value="1"/>
</dbReference>
<sequence>MVCTADDLQEWKDFPKGLRVLLLDRDGHSAAEITSTLEEMEYVVCYCSDEKEALSTILNTPENFHVAILEMCKGNYDESFKLLGSSKDLPIIMTSDVYCLSTMMKCIALGAVEFLLKPLSEDKLRNIWQHVLHKAFSSTPKPEVDSAASLMQLQLESEDNNGVLEDTEVLSWIQDVVWEQEKPEGSGISQLNQGSSLQGCWESENQMNCPMETDSSDKDVQSNFIETTSHDLVCEDTLQEGQPRLSGKVMLEGDRNFVVGLNAESDLYLPLQNKSGVKSGPSAAEHSIQGSDVNPSASSKARKTKVDWSPELHRKFIQAVEQLGIDRAIPSKILELMKVEGLTRHNVASHLQKYRMQRKHVMHREENPTRYSMQTNHSPPIMAYPSSYPYCGISMSTVYRTWTQTNGHPANVNMRGPPPDYRYWPQPGTQPWNSYAGMQADAWGCPVMLPSRAPYFSYPQQSSSSHNVYTANKSYGTPQSSFDLQPDEEVIDEIVNEVMRKPRSSLPLGLKPPAEILVEELPRQGISTLTPQINAFNPP</sequence>